<gene>
    <name evidence="2" type="ORF">GCM10009102_08730</name>
</gene>
<keyword evidence="1" id="KW-0472">Membrane</keyword>
<evidence type="ECO:0000313" key="3">
    <source>
        <dbReference type="Proteomes" id="UP001500238"/>
    </source>
</evidence>
<evidence type="ECO:0000313" key="2">
    <source>
        <dbReference type="EMBL" id="GAA0662099.1"/>
    </source>
</evidence>
<keyword evidence="1" id="KW-0812">Transmembrane</keyword>
<organism evidence="2 3">
    <name type="scientific">Sphingomonas insulae</name>
    <dbReference type="NCBI Taxonomy" id="424800"/>
    <lineage>
        <taxon>Bacteria</taxon>
        <taxon>Pseudomonadati</taxon>
        <taxon>Pseudomonadota</taxon>
        <taxon>Alphaproteobacteria</taxon>
        <taxon>Sphingomonadales</taxon>
        <taxon>Sphingomonadaceae</taxon>
        <taxon>Sphingomonas</taxon>
    </lineage>
</organism>
<dbReference type="RefSeq" id="WP_163957757.1">
    <property type="nucleotide sequence ID" value="NZ_BAAAES010000006.1"/>
</dbReference>
<sequence length="149" mass="14872">MLRSILIGLIAGQRAMTPLSIVAGEAAKGHVGADMPGAALIAHPLGRAGAVTLAAAEMAGDKMKTAPDRTVLAGLSARALTSGFAGAALARPGQRRVGAALAVTAAIASSYLGLALRKRAMQRFGQTATGFVEDAALLAGGLAVANMRR</sequence>
<dbReference type="Proteomes" id="UP001500238">
    <property type="component" value="Unassembled WGS sequence"/>
</dbReference>
<feature type="transmembrane region" description="Helical" evidence="1">
    <location>
        <begin position="96"/>
        <end position="116"/>
    </location>
</feature>
<accession>A0ABN1HQ34</accession>
<protein>
    <submittedName>
        <fullName evidence="2">DUF4126 family protein</fullName>
    </submittedName>
</protein>
<dbReference type="EMBL" id="BAAAES010000006">
    <property type="protein sequence ID" value="GAA0662099.1"/>
    <property type="molecule type" value="Genomic_DNA"/>
</dbReference>
<proteinExistence type="predicted"/>
<comment type="caution">
    <text evidence="2">The sequence shown here is derived from an EMBL/GenBank/DDBJ whole genome shotgun (WGS) entry which is preliminary data.</text>
</comment>
<reference evidence="2 3" key="1">
    <citation type="journal article" date="2019" name="Int. J. Syst. Evol. Microbiol.">
        <title>The Global Catalogue of Microorganisms (GCM) 10K type strain sequencing project: providing services to taxonomists for standard genome sequencing and annotation.</title>
        <authorList>
            <consortium name="The Broad Institute Genomics Platform"/>
            <consortium name="The Broad Institute Genome Sequencing Center for Infectious Disease"/>
            <person name="Wu L."/>
            <person name="Ma J."/>
        </authorList>
    </citation>
    <scope>NUCLEOTIDE SEQUENCE [LARGE SCALE GENOMIC DNA]</scope>
    <source>
        <strain evidence="2 3">JCM 14603</strain>
    </source>
</reference>
<name>A0ABN1HQ34_9SPHN</name>
<keyword evidence="3" id="KW-1185">Reference proteome</keyword>
<keyword evidence="1" id="KW-1133">Transmembrane helix</keyword>
<evidence type="ECO:0000256" key="1">
    <source>
        <dbReference type="SAM" id="Phobius"/>
    </source>
</evidence>